<evidence type="ECO:0000313" key="14">
    <source>
        <dbReference type="Proteomes" id="UP000290975"/>
    </source>
</evidence>
<keyword evidence="4 8" id="KW-0812">Transmembrane</keyword>
<dbReference type="Proteomes" id="UP000290975">
    <property type="component" value="Unassembled WGS sequence"/>
</dbReference>
<keyword evidence="2 8" id="KW-0813">Transport</keyword>
<dbReference type="InterPro" id="IPR012910">
    <property type="entry name" value="Plug_dom"/>
</dbReference>
<dbReference type="InterPro" id="IPR037066">
    <property type="entry name" value="Plug_dom_sf"/>
</dbReference>
<comment type="similarity">
    <text evidence="8 9">Belongs to the TonB-dependent receptor family.</text>
</comment>
<dbReference type="InterPro" id="IPR000531">
    <property type="entry name" value="Beta-barrel_TonB"/>
</dbReference>
<evidence type="ECO:0000256" key="10">
    <source>
        <dbReference type="SAM" id="Phobius"/>
    </source>
</evidence>
<dbReference type="Pfam" id="PF07715">
    <property type="entry name" value="Plug"/>
    <property type="match status" value="1"/>
</dbReference>
<keyword evidence="14" id="KW-1185">Reference proteome</keyword>
<feature type="domain" description="TonB-dependent receptor plug" evidence="12">
    <location>
        <begin position="102"/>
        <end position="217"/>
    </location>
</feature>
<gene>
    <name evidence="13" type="ORF">MBESOW_P0838</name>
</gene>
<evidence type="ECO:0000256" key="5">
    <source>
        <dbReference type="ARBA" id="ARBA00023077"/>
    </source>
</evidence>
<reference evidence="13 14" key="1">
    <citation type="submission" date="2014-12" db="EMBL/GenBank/DDBJ databases">
        <title>Whole genome sequencing of Sphingobium xenophagum OW59.</title>
        <authorList>
            <person name="Ohta Y."/>
            <person name="Nishi S."/>
            <person name="Hatada Y."/>
        </authorList>
    </citation>
    <scope>NUCLEOTIDE SEQUENCE [LARGE SCALE GENOMIC DNA]</scope>
    <source>
        <strain evidence="13 14">OW59</strain>
    </source>
</reference>
<keyword evidence="7 8" id="KW-0998">Cell outer membrane</keyword>
<dbReference type="EMBL" id="BBQY01000001">
    <property type="protein sequence ID" value="GBH29584.1"/>
    <property type="molecule type" value="Genomic_DNA"/>
</dbReference>
<name>A0A401IYV6_SPHXE</name>
<organism evidence="13 14">
    <name type="scientific">Sphingobium xenophagum</name>
    <dbReference type="NCBI Taxonomy" id="121428"/>
    <lineage>
        <taxon>Bacteria</taxon>
        <taxon>Pseudomonadati</taxon>
        <taxon>Pseudomonadota</taxon>
        <taxon>Alphaproteobacteria</taxon>
        <taxon>Sphingomonadales</taxon>
        <taxon>Sphingomonadaceae</taxon>
        <taxon>Sphingobium</taxon>
    </lineage>
</organism>
<dbReference type="AlphaFoldDB" id="A0A401IYV6"/>
<evidence type="ECO:0000313" key="13">
    <source>
        <dbReference type="EMBL" id="GBH29584.1"/>
    </source>
</evidence>
<comment type="caution">
    <text evidence="13">The sequence shown here is derived from an EMBL/GenBank/DDBJ whole genome shotgun (WGS) entry which is preliminary data.</text>
</comment>
<dbReference type="Gene3D" id="2.170.130.10">
    <property type="entry name" value="TonB-dependent receptor, plug domain"/>
    <property type="match status" value="1"/>
</dbReference>
<evidence type="ECO:0000259" key="11">
    <source>
        <dbReference type="Pfam" id="PF00593"/>
    </source>
</evidence>
<evidence type="ECO:0000256" key="3">
    <source>
        <dbReference type="ARBA" id="ARBA00022452"/>
    </source>
</evidence>
<sequence length="908" mass="96374">MIIMERFKSAADVSSGAMNAVSFSNFMKKYAGEVLVGEGMNDMRKILWSNLGAMLGGASLIALCLPVAALAQDAGTQAEDKEQVEAIIVTGSRIRGIEPTGSPVIGLGRADIEQSVATTTTELLSQLPQVFNFGATDASFTSANNQNANRTFGTGINLRGLGTESTLTLLDGRRLPAAGTQSQFFDPSVIPTMAIERLEVLADGSSGIYGSDAVGGVVNLLLRKNFNGAEVMGRTKFADGFDEYQAGAALGKTWSGGSIMVAGEYNKRGALLASKRYFYTDDFTRFGGPDLRSPNSAPGNVTVRGVTYAIPAGDGTNLTAGSFTAGTRNLQSAFLGAGVLPEQERYSVAATFEQEITDSIKFYAQGFYAKRDGTLDGTALTAQFNVPTTNPFYVNPGTPGSPVTVAYSFKNELGFERSPSSQEAYHITGGLNVKLGSDWSGNVFYAYGHDGERSLTRQINAAALNAALADPNRATAFNPFSSTGNNNPATMAKLVGGFRVDTDYGIQEYGLSADGPVFELPAGDVRVALGAARQQINWQDLAPFQTNSDRTINSVFGEVFVPIIGGGGPELNLSAAARYDDYNDVGDTVNPKFGVTFRPVESLTLRGSYGTSFRAPTLSDKGSPFNQYRQLVDGNGALRNVLFLRGGNPGLQPEKATTWSMGADWKPVSLPGLSLSVTYYNVDYTNRIATPGNDLLALQKAELASIVTYNPPLALVNQILAGGLFSAPPASPGDVQAIVDGRKVNLGANKTDGLEFIGSYEATAGWGSWRAGVNATKILSFDRSIISGAPLRDVLNTINNPASFIARAYVGAEVGGLSGTVFVNHYGSYKNDAVTPVQDVPSQTEFDLSLRYKLNQPFSFAKDVTFTLDVQDIFDNDPPYVPNGNLAFDPNAHNPIGRTIAIGVRAGF</sequence>
<evidence type="ECO:0000256" key="2">
    <source>
        <dbReference type="ARBA" id="ARBA00022448"/>
    </source>
</evidence>
<evidence type="ECO:0000256" key="9">
    <source>
        <dbReference type="RuleBase" id="RU003357"/>
    </source>
</evidence>
<protein>
    <recommendedName>
        <fullName evidence="15">Iron complex outermembrane recepter protein</fullName>
    </recommendedName>
</protein>
<keyword evidence="5 9" id="KW-0798">TonB box</keyword>
<evidence type="ECO:0000256" key="8">
    <source>
        <dbReference type="PROSITE-ProRule" id="PRU01360"/>
    </source>
</evidence>
<dbReference type="PROSITE" id="PS52016">
    <property type="entry name" value="TONB_DEPENDENT_REC_3"/>
    <property type="match status" value="1"/>
</dbReference>
<dbReference type="PANTHER" id="PTHR47234:SF2">
    <property type="entry name" value="TONB-DEPENDENT RECEPTOR"/>
    <property type="match status" value="1"/>
</dbReference>
<dbReference type="PANTHER" id="PTHR47234">
    <property type="match status" value="1"/>
</dbReference>
<accession>A0A401IYV6</accession>
<feature type="domain" description="TonB-dependent receptor-like beta-barrel" evidence="11">
    <location>
        <begin position="376"/>
        <end position="871"/>
    </location>
</feature>
<evidence type="ECO:0000256" key="7">
    <source>
        <dbReference type="ARBA" id="ARBA00023237"/>
    </source>
</evidence>
<keyword evidence="6 8" id="KW-0472">Membrane</keyword>
<evidence type="ECO:0000256" key="6">
    <source>
        <dbReference type="ARBA" id="ARBA00023136"/>
    </source>
</evidence>
<evidence type="ECO:0000256" key="4">
    <source>
        <dbReference type="ARBA" id="ARBA00022692"/>
    </source>
</evidence>
<dbReference type="GO" id="GO:0009279">
    <property type="term" value="C:cell outer membrane"/>
    <property type="evidence" value="ECO:0007669"/>
    <property type="project" value="UniProtKB-SubCell"/>
</dbReference>
<dbReference type="InterPro" id="IPR036942">
    <property type="entry name" value="Beta-barrel_TonB_sf"/>
</dbReference>
<dbReference type="Pfam" id="PF00593">
    <property type="entry name" value="TonB_dep_Rec_b-barrel"/>
    <property type="match status" value="1"/>
</dbReference>
<comment type="subcellular location">
    <subcellularLocation>
        <location evidence="1 8">Cell outer membrane</location>
        <topology evidence="1 8">Multi-pass membrane protein</topology>
    </subcellularLocation>
</comment>
<dbReference type="InterPro" id="IPR039426">
    <property type="entry name" value="TonB-dep_rcpt-like"/>
</dbReference>
<dbReference type="SUPFAM" id="SSF56935">
    <property type="entry name" value="Porins"/>
    <property type="match status" value="1"/>
</dbReference>
<keyword evidence="3 8" id="KW-1134">Transmembrane beta strand</keyword>
<proteinExistence type="inferred from homology"/>
<evidence type="ECO:0000256" key="1">
    <source>
        <dbReference type="ARBA" id="ARBA00004571"/>
    </source>
</evidence>
<feature type="transmembrane region" description="Helical" evidence="10">
    <location>
        <begin position="47"/>
        <end position="71"/>
    </location>
</feature>
<evidence type="ECO:0000259" key="12">
    <source>
        <dbReference type="Pfam" id="PF07715"/>
    </source>
</evidence>
<evidence type="ECO:0008006" key="15">
    <source>
        <dbReference type="Google" id="ProtNLM"/>
    </source>
</evidence>
<keyword evidence="10" id="KW-1133">Transmembrane helix</keyword>
<dbReference type="Gene3D" id="2.40.170.20">
    <property type="entry name" value="TonB-dependent receptor, beta-barrel domain"/>
    <property type="match status" value="1"/>
</dbReference>